<protein>
    <submittedName>
        <fullName evidence="1">Uncharacterized protein</fullName>
    </submittedName>
</protein>
<evidence type="ECO:0000313" key="1">
    <source>
        <dbReference type="EMBL" id="KEQ75859.1"/>
    </source>
</evidence>
<reference evidence="1 2" key="1">
    <citation type="journal article" date="2014" name="BMC Genomics">
        <title>Genome sequencing of four Aureobasidium pullulans varieties: biotechnological potential, stress tolerance, and description of new species.</title>
        <authorList>
            <person name="Gostin Ar C."/>
            <person name="Ohm R.A."/>
            <person name="Kogej T."/>
            <person name="Sonjak S."/>
            <person name="Turk M."/>
            <person name="Zajc J."/>
            <person name="Zalar P."/>
            <person name="Grube M."/>
            <person name="Sun H."/>
            <person name="Han J."/>
            <person name="Sharma A."/>
            <person name="Chiniquy J."/>
            <person name="Ngan C.Y."/>
            <person name="Lipzen A."/>
            <person name="Barry K."/>
            <person name="Grigoriev I.V."/>
            <person name="Gunde-Cimerman N."/>
        </authorList>
    </citation>
    <scope>NUCLEOTIDE SEQUENCE [LARGE SCALE GENOMIC DNA]</scope>
    <source>
        <strain evidence="1 2">CBS 147.97</strain>
    </source>
</reference>
<dbReference type="HOGENOM" id="CLU_1767709_0_0_1"/>
<gene>
    <name evidence="1" type="ORF">M436DRAFT_61164</name>
</gene>
<dbReference type="GeneID" id="25413137"/>
<dbReference type="EMBL" id="KL584704">
    <property type="protein sequence ID" value="KEQ75859.1"/>
    <property type="molecule type" value="Genomic_DNA"/>
</dbReference>
<proteinExistence type="predicted"/>
<dbReference type="RefSeq" id="XP_013430269.1">
    <property type="nucleotide sequence ID" value="XM_013574815.1"/>
</dbReference>
<evidence type="ECO:0000313" key="2">
    <source>
        <dbReference type="Proteomes" id="UP000027730"/>
    </source>
</evidence>
<sequence>MSSWVGTTLTKGANAHAQTLGDRVCSYGNDTGVPNLIAVGEQTLAATNFLKPSNRHKAIAIPLRTLPMRLYHRSRWTRRPECHMPYTWISKPRRSQEYSSQSSGQSACSGTAFVLPGAAVYSVGEVISRWRSEDYTVTEACRLLGVD</sequence>
<dbReference type="Proteomes" id="UP000027730">
    <property type="component" value="Unassembled WGS sequence"/>
</dbReference>
<keyword evidence="2" id="KW-1185">Reference proteome</keyword>
<organism evidence="1 2">
    <name type="scientific">Aureobasidium namibiae CBS 147.97</name>
    <dbReference type="NCBI Taxonomy" id="1043004"/>
    <lineage>
        <taxon>Eukaryota</taxon>
        <taxon>Fungi</taxon>
        <taxon>Dikarya</taxon>
        <taxon>Ascomycota</taxon>
        <taxon>Pezizomycotina</taxon>
        <taxon>Dothideomycetes</taxon>
        <taxon>Dothideomycetidae</taxon>
        <taxon>Dothideales</taxon>
        <taxon>Saccotheciaceae</taxon>
        <taxon>Aureobasidium</taxon>
    </lineage>
</organism>
<dbReference type="AlphaFoldDB" id="A0A074WWE4"/>
<name>A0A074WWE4_9PEZI</name>
<accession>A0A074WWE4</accession>